<comment type="cofactor">
    <cofactor evidence="1">
        <name>heme</name>
        <dbReference type="ChEBI" id="CHEBI:30413"/>
    </cofactor>
</comment>
<evidence type="ECO:0000256" key="8">
    <source>
        <dbReference type="ARBA" id="ARBA00023004"/>
    </source>
</evidence>
<dbReference type="RefSeq" id="WP_007255139.1">
    <property type="nucleotide sequence ID" value="NZ_CH724107.1"/>
</dbReference>
<organism evidence="11 12">
    <name type="scientific">Oceanicola granulosus (strain ATCC BAA-861 / DSM 15982 / KCTC 12143 / HTCC2516)</name>
    <dbReference type="NCBI Taxonomy" id="314256"/>
    <lineage>
        <taxon>Bacteria</taxon>
        <taxon>Pseudomonadati</taxon>
        <taxon>Pseudomonadota</taxon>
        <taxon>Alphaproteobacteria</taxon>
        <taxon>Rhodobacterales</taxon>
        <taxon>Roseobacteraceae</taxon>
        <taxon>Oceanicola</taxon>
    </lineage>
</organism>
<dbReference type="Proteomes" id="UP000003635">
    <property type="component" value="Unassembled WGS sequence"/>
</dbReference>
<feature type="transmembrane region" description="Helical" evidence="10">
    <location>
        <begin position="58"/>
        <end position="77"/>
    </location>
</feature>
<dbReference type="Gene3D" id="1.20.1300.10">
    <property type="entry name" value="Fumarate reductase/succinate dehydrogenase, transmembrane subunit"/>
    <property type="match status" value="1"/>
</dbReference>
<gene>
    <name evidence="11" type="ORF">OG2516_08072</name>
</gene>
<evidence type="ECO:0000256" key="1">
    <source>
        <dbReference type="ARBA" id="ARBA00001971"/>
    </source>
</evidence>
<sequence length="123" mass="13188">MPYITDRKRASGLGSAKRGTEKHWQMSLSSAALVVLVVLFIFTFGGALGMGYEEAVVYYHRPFPAIVALLTIAVGLLHFRGGVQILIDDYTRGLTRKALIVGTACLSYAALAAGVFAIARLAL</sequence>
<dbReference type="Pfam" id="PF01127">
    <property type="entry name" value="Sdh_cyt"/>
    <property type="match status" value="1"/>
</dbReference>
<keyword evidence="5 10" id="KW-0812">Transmembrane</keyword>
<comment type="function">
    <text evidence="2">Membrane-anchoring subunit of succinate dehydrogenase (SDH).</text>
</comment>
<dbReference type="eggNOG" id="COG2142">
    <property type="taxonomic scope" value="Bacteria"/>
</dbReference>
<evidence type="ECO:0000256" key="7">
    <source>
        <dbReference type="ARBA" id="ARBA00022989"/>
    </source>
</evidence>
<evidence type="ECO:0000256" key="5">
    <source>
        <dbReference type="ARBA" id="ARBA00022692"/>
    </source>
</evidence>
<evidence type="ECO:0000256" key="2">
    <source>
        <dbReference type="ARBA" id="ARBA00004050"/>
    </source>
</evidence>
<evidence type="ECO:0000256" key="10">
    <source>
        <dbReference type="SAM" id="Phobius"/>
    </source>
</evidence>
<protein>
    <submittedName>
        <fullName evidence="11">Succinate dehydrogenase, hydrophobic membrane anchor protein</fullName>
    </submittedName>
</protein>
<keyword evidence="4" id="KW-0349">Heme</keyword>
<accession>Q2CI40</accession>
<reference evidence="11 12" key="1">
    <citation type="journal article" date="2010" name="J. Bacteriol.">
        <title>Genome sequences of Oceanicola granulosus HTCC2516(T) and Oceanicola batsensis HTCC2597(TDelta).</title>
        <authorList>
            <person name="Thrash J.C."/>
            <person name="Cho J.C."/>
            <person name="Vergin K.L."/>
            <person name="Giovannoni S.J."/>
        </authorList>
    </citation>
    <scope>NUCLEOTIDE SEQUENCE [LARGE SCALE GENOMIC DNA]</scope>
    <source>
        <strain evidence="12">ATCC BAA-861 / DSM 15982 / KCTC 12143 / HTCC2516</strain>
    </source>
</reference>
<keyword evidence="12" id="KW-1185">Reference proteome</keyword>
<dbReference type="AlphaFoldDB" id="Q2CI40"/>
<comment type="subcellular location">
    <subcellularLocation>
        <location evidence="3">Membrane</location>
    </subcellularLocation>
</comment>
<dbReference type="SUPFAM" id="SSF81343">
    <property type="entry name" value="Fumarate reductase respiratory complex transmembrane subunits"/>
    <property type="match status" value="1"/>
</dbReference>
<dbReference type="GO" id="GO:0016020">
    <property type="term" value="C:membrane"/>
    <property type="evidence" value="ECO:0007669"/>
    <property type="project" value="UniProtKB-SubCell"/>
</dbReference>
<feature type="transmembrane region" description="Helical" evidence="10">
    <location>
        <begin position="98"/>
        <end position="119"/>
    </location>
</feature>
<keyword evidence="8" id="KW-0408">Iron</keyword>
<dbReference type="InterPro" id="IPR034804">
    <property type="entry name" value="SQR/QFR_C/D"/>
</dbReference>
<keyword evidence="7 10" id="KW-1133">Transmembrane helix</keyword>
<evidence type="ECO:0000256" key="3">
    <source>
        <dbReference type="ARBA" id="ARBA00004370"/>
    </source>
</evidence>
<evidence type="ECO:0000256" key="9">
    <source>
        <dbReference type="ARBA" id="ARBA00023136"/>
    </source>
</evidence>
<dbReference type="GO" id="GO:0046872">
    <property type="term" value="F:metal ion binding"/>
    <property type="evidence" value="ECO:0007669"/>
    <property type="project" value="UniProtKB-KW"/>
</dbReference>
<proteinExistence type="predicted"/>
<dbReference type="EMBL" id="AAOT01000004">
    <property type="protein sequence ID" value="EAR52418.1"/>
    <property type="molecule type" value="Genomic_DNA"/>
</dbReference>
<evidence type="ECO:0000256" key="6">
    <source>
        <dbReference type="ARBA" id="ARBA00022723"/>
    </source>
</evidence>
<dbReference type="OrthoDB" id="9809280at2"/>
<evidence type="ECO:0000256" key="4">
    <source>
        <dbReference type="ARBA" id="ARBA00022617"/>
    </source>
</evidence>
<name>Q2CI40_OCEGH</name>
<keyword evidence="6" id="KW-0479">Metal-binding</keyword>
<evidence type="ECO:0000313" key="12">
    <source>
        <dbReference type="Proteomes" id="UP000003635"/>
    </source>
</evidence>
<dbReference type="InterPro" id="IPR000701">
    <property type="entry name" value="SuccDH_FuR_B_TM-su"/>
</dbReference>
<evidence type="ECO:0000313" key="11">
    <source>
        <dbReference type="EMBL" id="EAR52418.1"/>
    </source>
</evidence>
<keyword evidence="9 10" id="KW-0472">Membrane</keyword>
<comment type="caution">
    <text evidence="11">The sequence shown here is derived from an EMBL/GenBank/DDBJ whole genome shotgun (WGS) entry which is preliminary data.</text>
</comment>
<dbReference type="CDD" id="cd03495">
    <property type="entry name" value="SQR_TypeC_SdhD_like"/>
    <property type="match status" value="1"/>
</dbReference>
<feature type="transmembrane region" description="Helical" evidence="10">
    <location>
        <begin position="31"/>
        <end position="52"/>
    </location>
</feature>
<dbReference type="STRING" id="314256.OG2516_08072"/>
<dbReference type="HOGENOM" id="CLU_151315_0_1_5"/>